<proteinExistence type="predicted"/>
<keyword evidence="1" id="KW-1133">Transmembrane helix</keyword>
<evidence type="ECO:0000313" key="3">
    <source>
        <dbReference type="Proteomes" id="UP001155483"/>
    </source>
</evidence>
<sequence>MASILKLFVKSFSFSTLYFITISLAFVAYHYHLYSPTLKIIVPDGYTGEVSLILSNVDKNILTVDSNGLGYVNKWTFKKTYSHPEVITSSGKKINNQCVGFNPSTFWSLNKFCCVDGKVIRSLSFEIVPEDKLEQKQYYRRGLAGLVDTRKLYAVEEHELLPVRKASVSL</sequence>
<dbReference type="EMBL" id="JAOTIF010000020">
    <property type="protein sequence ID" value="MCU7551369.1"/>
    <property type="molecule type" value="Genomic_DNA"/>
</dbReference>
<organism evidence="2 3">
    <name type="scientific">Paraflavisolibacter caeni</name>
    <dbReference type="NCBI Taxonomy" id="2982496"/>
    <lineage>
        <taxon>Bacteria</taxon>
        <taxon>Pseudomonadati</taxon>
        <taxon>Bacteroidota</taxon>
        <taxon>Chitinophagia</taxon>
        <taxon>Chitinophagales</taxon>
        <taxon>Chitinophagaceae</taxon>
        <taxon>Paraflavisolibacter</taxon>
    </lineage>
</organism>
<reference evidence="2" key="1">
    <citation type="submission" date="2022-09" db="EMBL/GenBank/DDBJ databases">
        <authorList>
            <person name="Yuan C."/>
            <person name="Ke Z."/>
        </authorList>
    </citation>
    <scope>NUCLEOTIDE SEQUENCE</scope>
    <source>
        <strain evidence="2">LB-8</strain>
    </source>
</reference>
<name>A0A9X2XPN6_9BACT</name>
<evidence type="ECO:0000256" key="1">
    <source>
        <dbReference type="SAM" id="Phobius"/>
    </source>
</evidence>
<dbReference type="Proteomes" id="UP001155483">
    <property type="component" value="Unassembled WGS sequence"/>
</dbReference>
<feature type="transmembrane region" description="Helical" evidence="1">
    <location>
        <begin position="12"/>
        <end position="31"/>
    </location>
</feature>
<dbReference type="RefSeq" id="WP_279298808.1">
    <property type="nucleotide sequence ID" value="NZ_JAOTIF010000020.1"/>
</dbReference>
<keyword evidence="3" id="KW-1185">Reference proteome</keyword>
<protein>
    <submittedName>
        <fullName evidence="2">Uncharacterized protein</fullName>
    </submittedName>
</protein>
<gene>
    <name evidence="2" type="ORF">OCK74_19765</name>
</gene>
<evidence type="ECO:0000313" key="2">
    <source>
        <dbReference type="EMBL" id="MCU7551369.1"/>
    </source>
</evidence>
<reference evidence="2" key="2">
    <citation type="submission" date="2023-04" db="EMBL/GenBank/DDBJ databases">
        <title>Paracnuella aquatica gen. nov., sp. nov., a member of the family Chitinophagaceae isolated from a hot spring.</title>
        <authorList>
            <person name="Wang C."/>
        </authorList>
    </citation>
    <scope>NUCLEOTIDE SEQUENCE</scope>
    <source>
        <strain evidence="2">LB-8</strain>
    </source>
</reference>
<keyword evidence="1" id="KW-0472">Membrane</keyword>
<accession>A0A9X2XPN6</accession>
<dbReference type="AlphaFoldDB" id="A0A9X2XPN6"/>
<comment type="caution">
    <text evidence="2">The sequence shown here is derived from an EMBL/GenBank/DDBJ whole genome shotgun (WGS) entry which is preliminary data.</text>
</comment>
<keyword evidence="1" id="KW-0812">Transmembrane</keyword>